<gene>
    <name evidence="3" type="ORF">CGU29_06990</name>
</gene>
<evidence type="ECO:0000313" key="3">
    <source>
        <dbReference type="EMBL" id="PAS93675.1"/>
    </source>
</evidence>
<dbReference type="PANTHER" id="PTHR44085">
    <property type="entry name" value="SEPIAPTERIN REDUCTASE"/>
    <property type="match status" value="1"/>
</dbReference>
<dbReference type="Proteomes" id="UP000216107">
    <property type="component" value="Unassembled WGS sequence"/>
</dbReference>
<keyword evidence="2" id="KW-0560">Oxidoreductase</keyword>
<dbReference type="Gene3D" id="3.40.50.720">
    <property type="entry name" value="NAD(P)-binding Rossmann-like Domain"/>
    <property type="match status" value="1"/>
</dbReference>
<evidence type="ECO:0000313" key="4">
    <source>
        <dbReference type="Proteomes" id="UP000216107"/>
    </source>
</evidence>
<proteinExistence type="predicted"/>
<comment type="caution">
    <text evidence="3">The sequence shown here is derived from an EMBL/GenBank/DDBJ whole genome shotgun (WGS) entry which is preliminary data.</text>
</comment>
<dbReference type="EMBL" id="NMRN01000014">
    <property type="protein sequence ID" value="PAS93675.1"/>
    <property type="molecule type" value="Genomic_DNA"/>
</dbReference>
<dbReference type="GO" id="GO:0004757">
    <property type="term" value="F:sepiapterin reductase (NADP+) activity"/>
    <property type="evidence" value="ECO:0007669"/>
    <property type="project" value="TreeGrafter"/>
</dbReference>
<organism evidence="3 4">
    <name type="scientific">Candidatus Dactylopiibacterium carminicum</name>
    <dbReference type="NCBI Taxonomy" id="857335"/>
    <lineage>
        <taxon>Bacteria</taxon>
        <taxon>Pseudomonadati</taxon>
        <taxon>Pseudomonadota</taxon>
        <taxon>Betaproteobacteria</taxon>
        <taxon>Rhodocyclales</taxon>
        <taxon>Rhodocyclaceae</taxon>
        <taxon>Candidatus Dactylopiibacterium</taxon>
    </lineage>
</organism>
<dbReference type="AlphaFoldDB" id="A0A272EUA6"/>
<evidence type="ECO:0000256" key="1">
    <source>
        <dbReference type="ARBA" id="ARBA00022857"/>
    </source>
</evidence>
<dbReference type="SUPFAM" id="SSF51735">
    <property type="entry name" value="NAD(P)-binding Rossmann-fold domains"/>
    <property type="match status" value="1"/>
</dbReference>
<dbReference type="PANTHER" id="PTHR44085:SF2">
    <property type="entry name" value="SEPIAPTERIN REDUCTASE"/>
    <property type="match status" value="1"/>
</dbReference>
<dbReference type="GO" id="GO:0006729">
    <property type="term" value="P:tetrahydrobiopterin biosynthetic process"/>
    <property type="evidence" value="ECO:0007669"/>
    <property type="project" value="TreeGrafter"/>
</dbReference>
<protein>
    <recommendedName>
        <fullName evidence="5">Short chain dehydrogenase</fullName>
    </recommendedName>
</protein>
<evidence type="ECO:0000256" key="2">
    <source>
        <dbReference type="ARBA" id="ARBA00023002"/>
    </source>
</evidence>
<reference evidence="3 4" key="1">
    <citation type="submission" date="2017-07" db="EMBL/GenBank/DDBJ databases">
        <title>Candidatus Dactylopiibacterium carminicum, a nitrogen-fixing symbiont of the cochineal insect Dactylopius coccus and Dactylopius opuntiae (Hemiptera: Coccoidea: Dactylopiidae).</title>
        <authorList>
            <person name="Vera A."/>
        </authorList>
    </citation>
    <scope>NUCLEOTIDE SEQUENCE [LARGE SCALE GENOMIC DNA]</scope>
    <source>
        <strain evidence="3 4">NFDCM</strain>
    </source>
</reference>
<dbReference type="InterPro" id="IPR036291">
    <property type="entry name" value="NAD(P)-bd_dom_sf"/>
</dbReference>
<keyword evidence="1" id="KW-0521">NADP</keyword>
<sequence>MAPLSNHSWTEILAFNKAAVLTPVGPLTRVNAEAVLERLNLNLGSGLLFMQTILSTFTDMPCSKTLVNLSSGAAMRGLADWSLCCANKVGLDGAVHALAVEQEALPHPFRLLNRPRFTRHFEALSWQPSGGVYE</sequence>
<dbReference type="InterPro" id="IPR051721">
    <property type="entry name" value="Biopterin_syn/organic_redct"/>
</dbReference>
<accession>A0A272EUA6</accession>
<evidence type="ECO:0008006" key="5">
    <source>
        <dbReference type="Google" id="ProtNLM"/>
    </source>
</evidence>
<name>A0A272EUA6_9RHOO</name>